<dbReference type="EMBL" id="NOIG01000005">
    <property type="protein sequence ID" value="OYD50670.1"/>
    <property type="molecule type" value="Genomic_DNA"/>
</dbReference>
<accession>A0A235ENU0</accession>
<name>A0A235ENU0_9BURK</name>
<sequence length="226" mass="24532">MTDKTDSKEREALTAYLKDCDENAIVPDVGGAWHAAFQAGRASMQSSGFDAADMATASAQGFRDGVASIAASAGSEPVAFLVCTEEGDPDMVFLSQHDAQQYLEDHERPTPLYTHPSPPEGMVGGLQVYRCKIKSRKQIDREIPREQQGWWADVAAGQRLLLRQAVQSDLDRCNLGGKRSRNPADYMCETHTYGSLVSKVALEYMNPEENVFAAPPTTSAGSGKGE</sequence>
<proteinExistence type="predicted"/>
<evidence type="ECO:0000313" key="2">
    <source>
        <dbReference type="Proteomes" id="UP000215441"/>
    </source>
</evidence>
<dbReference type="RefSeq" id="WP_094288272.1">
    <property type="nucleotide sequence ID" value="NZ_NOIG01000005.1"/>
</dbReference>
<protein>
    <submittedName>
        <fullName evidence="1">Uncharacterized protein</fullName>
    </submittedName>
</protein>
<organism evidence="1 2">
    <name type="scientific">Acidovorax kalamii</name>
    <dbReference type="NCBI Taxonomy" id="2004485"/>
    <lineage>
        <taxon>Bacteria</taxon>
        <taxon>Pseudomonadati</taxon>
        <taxon>Pseudomonadota</taxon>
        <taxon>Betaproteobacteria</taxon>
        <taxon>Burkholderiales</taxon>
        <taxon>Comamonadaceae</taxon>
        <taxon>Acidovorax</taxon>
    </lineage>
</organism>
<dbReference type="AlphaFoldDB" id="A0A235ENU0"/>
<comment type="caution">
    <text evidence="1">The sequence shown here is derived from an EMBL/GenBank/DDBJ whole genome shotgun (WGS) entry which is preliminary data.</text>
</comment>
<keyword evidence="2" id="KW-1185">Reference proteome</keyword>
<gene>
    <name evidence="1" type="ORF">CBY09_08015</name>
</gene>
<evidence type="ECO:0000313" key="1">
    <source>
        <dbReference type="EMBL" id="OYD50670.1"/>
    </source>
</evidence>
<dbReference type="Proteomes" id="UP000215441">
    <property type="component" value="Unassembled WGS sequence"/>
</dbReference>
<dbReference type="OrthoDB" id="9155891at2"/>
<reference evidence="1 2" key="1">
    <citation type="submission" date="2017-07" db="EMBL/GenBank/DDBJ databases">
        <title>Acidovorax KNDSW TSA 6 genome sequence and assembly.</title>
        <authorList>
            <person name="Mayilraj S."/>
        </authorList>
    </citation>
    <scope>NUCLEOTIDE SEQUENCE [LARGE SCALE GENOMIC DNA]</scope>
    <source>
        <strain evidence="1 2">KNDSW-TSA6</strain>
    </source>
</reference>